<dbReference type="EMBL" id="VGIY01000527">
    <property type="protein sequence ID" value="MBM3318884.1"/>
    <property type="molecule type" value="Genomic_DNA"/>
</dbReference>
<dbReference type="Gene3D" id="2.60.40.10">
    <property type="entry name" value="Immunoglobulins"/>
    <property type="match status" value="1"/>
</dbReference>
<reference evidence="4" key="1">
    <citation type="submission" date="2019-03" db="EMBL/GenBank/DDBJ databases">
        <title>Lake Tanganyika Metagenome-Assembled Genomes (MAGs).</title>
        <authorList>
            <person name="Tran P."/>
        </authorList>
    </citation>
    <scope>NUCLEOTIDE SEQUENCE</scope>
    <source>
        <strain evidence="4">M_DeepCast_400m_m2_100</strain>
    </source>
</reference>
<organism evidence="4 5">
    <name type="scientific">Eiseniibacteriota bacterium</name>
    <dbReference type="NCBI Taxonomy" id="2212470"/>
    <lineage>
        <taxon>Bacteria</taxon>
        <taxon>Candidatus Eiseniibacteriota</taxon>
    </lineage>
</organism>
<dbReference type="Proteomes" id="UP000748308">
    <property type="component" value="Unassembled WGS sequence"/>
</dbReference>
<dbReference type="AlphaFoldDB" id="A0A938BND6"/>
<dbReference type="Pfam" id="PF01364">
    <property type="entry name" value="Peptidase_C25"/>
    <property type="match status" value="1"/>
</dbReference>
<proteinExistence type="predicted"/>
<feature type="domain" description="Peptidase C25 Ig-like" evidence="3">
    <location>
        <begin position="327"/>
        <end position="383"/>
    </location>
</feature>
<dbReference type="InterPro" id="IPR005536">
    <property type="entry name" value="Peptidase_C25_Ig-like_domain"/>
</dbReference>
<dbReference type="GO" id="GO:0008234">
    <property type="term" value="F:cysteine-type peptidase activity"/>
    <property type="evidence" value="ECO:0007669"/>
    <property type="project" value="InterPro"/>
</dbReference>
<evidence type="ECO:0000259" key="3">
    <source>
        <dbReference type="Pfam" id="PF03785"/>
    </source>
</evidence>
<accession>A0A938BND6</accession>
<gene>
    <name evidence="4" type="ORF">FJY75_13635</name>
</gene>
<protein>
    <submittedName>
        <fullName evidence="4">Gingipain R</fullName>
    </submittedName>
</protein>
<dbReference type="InterPro" id="IPR029031">
    <property type="entry name" value="Gingipain_N_sf"/>
</dbReference>
<dbReference type="InterPro" id="IPR013783">
    <property type="entry name" value="Ig-like_fold"/>
</dbReference>
<comment type="caution">
    <text evidence="4">The sequence shown here is derived from an EMBL/GenBank/DDBJ whole genome shotgun (WGS) entry which is preliminary data.</text>
</comment>
<name>A0A938BND6_UNCEI</name>
<dbReference type="InterPro" id="IPR029030">
    <property type="entry name" value="Caspase-like_dom_sf"/>
</dbReference>
<evidence type="ECO:0000256" key="1">
    <source>
        <dbReference type="ARBA" id="ARBA00022729"/>
    </source>
</evidence>
<dbReference type="GO" id="GO:0006508">
    <property type="term" value="P:proteolysis"/>
    <property type="evidence" value="ECO:0007669"/>
    <property type="project" value="InterPro"/>
</dbReference>
<evidence type="ECO:0000313" key="4">
    <source>
        <dbReference type="EMBL" id="MBM3318884.1"/>
    </source>
</evidence>
<feature type="non-terminal residue" evidence="4">
    <location>
        <position position="647"/>
    </location>
</feature>
<evidence type="ECO:0000313" key="5">
    <source>
        <dbReference type="Proteomes" id="UP000748308"/>
    </source>
</evidence>
<dbReference type="Pfam" id="PF03785">
    <property type="entry name" value="Peptidase_C25_C"/>
    <property type="match status" value="1"/>
</dbReference>
<dbReference type="InterPro" id="IPR001769">
    <property type="entry name" value="Gingipain"/>
</dbReference>
<sequence length="647" mass="67626">SKLVDLSTVGSTSAQIKAYIENEYHTNGIAYVLLVGDAAQVPTIAFQGGSDPSYSLITPDNYPDLFVGRLSAETLAQAATQVERTITYERDILAGQTWPQRGTGVASSEGAGMGHFGESDIVHENQIRTKLLNYGYTLVDQIYDPGASASQVANALNAGRGIVNYTGHGSTTSWSTTGFSNSHVAALTNDNMLPFICSVACVNGNFTSSTCFAEAWLRSTRNGQPIGAVAAYMSTINMSWAPPMDAQDEIVDLMVADQMRTVGGLFFNGSCLMIDRNGATGVTEFKCWTIFGDPSLAVRSKQPEVMTAAHAGALLLGQDTYGVNVPGVPGALCALYADGVLYGSAFTDPSGAATITIAQPPVQPMTLLLTVTAYNKQTLVEDVEVIPASGPYLVIDAVQHVDGNGDGILNAGEAVQMRVRLKNVGSVTAAGINAAISTASEEISITVDTQTFPDIAPAATAWSDGYFAFAIAPGCPDGHAVTMPLEIQGEERLTWQGTIGFVVHAPAIEVADVLVDDTAGGDGNMRLDPGETASLRVTLTNGGSYALNGVTGLLDCNHPQVLVTQDTGAHAGLAPGAGGALAPDFVVSIDPAYPLTEGLFLLEVTGGNGYARLFELRLPIGGFFEPVESGSPGWTHAVVLPGFLNQW</sequence>
<keyword evidence="1" id="KW-0732">Signal</keyword>
<feature type="non-terminal residue" evidence="4">
    <location>
        <position position="1"/>
    </location>
</feature>
<dbReference type="Gene3D" id="3.40.50.10390">
    <property type="entry name" value="Gingipain r, domain 1"/>
    <property type="match status" value="1"/>
</dbReference>
<dbReference type="SUPFAM" id="SSF52129">
    <property type="entry name" value="Caspase-like"/>
    <property type="match status" value="1"/>
</dbReference>
<dbReference type="Gene3D" id="3.40.50.1460">
    <property type="match status" value="1"/>
</dbReference>
<feature type="domain" description="Gingipain" evidence="2">
    <location>
        <begin position="10"/>
        <end position="297"/>
    </location>
</feature>
<evidence type="ECO:0000259" key="2">
    <source>
        <dbReference type="Pfam" id="PF01364"/>
    </source>
</evidence>